<evidence type="ECO:0000256" key="2">
    <source>
        <dbReference type="ARBA" id="ARBA00023315"/>
    </source>
</evidence>
<accession>A0A811PSX3</accession>
<sequence>MAAATKVIDRLKVGASPPAPGGTLPLTFFDVPWLFTGPVERVFFYPYAHTAEHFFAAHLLPSLVSSLSATLHAFYPLLGRVRPCPDGGDGGYEFFCSADGGEAVELTVAESSDNFDELSGGGPRDVARLYALVPQLPRPEADGSFALAAAQVTVFPARGVAVGVSIHHVACDDSSYMHFVKTWAARCREAISGADAVPVPPPPPPFLDRGVVADPEGLAARTLDEMRQLPANGPPPPPPAPTGPPPKLVIASFALTRDRIDGLKRRVAAMVAAGADGGTGRVHCSAFTVACALAWACLARAGGGGGGEERPRAHLLFSVECRRRLAPPIPQEYLGNCLRPCFVEVGAAELHGGDGVAAAAAAIGASVAGLDGGVLDGAGGWFHKILSLVPERPMSLGGSPRYGVYETDFGLGRPAKVELVSIDKTPGTVSLAEGRDADAHAAGVEIGVVLPEAEMARFSSCFADALEELCD</sequence>
<dbReference type="Proteomes" id="UP000604825">
    <property type="component" value="Unassembled WGS sequence"/>
</dbReference>
<dbReference type="Pfam" id="PF02458">
    <property type="entry name" value="Transferase"/>
    <property type="match status" value="1"/>
</dbReference>
<evidence type="ECO:0000313" key="3">
    <source>
        <dbReference type="EMBL" id="CAD6248951.1"/>
    </source>
</evidence>
<dbReference type="InterPro" id="IPR023213">
    <property type="entry name" value="CAT-like_dom_sf"/>
</dbReference>
<keyword evidence="2" id="KW-0012">Acyltransferase</keyword>
<comment type="caution">
    <text evidence="3">The sequence shown here is derived from an EMBL/GenBank/DDBJ whole genome shotgun (WGS) entry which is preliminary data.</text>
</comment>
<protein>
    <recommendedName>
        <fullName evidence="5">Anthocyanin acyltransferase</fullName>
    </recommendedName>
</protein>
<gene>
    <name evidence="3" type="ORF">NCGR_LOCUS32819</name>
</gene>
<dbReference type="EMBL" id="CAJGYO010000008">
    <property type="protein sequence ID" value="CAD6248951.1"/>
    <property type="molecule type" value="Genomic_DNA"/>
</dbReference>
<proteinExistence type="predicted"/>
<organism evidence="3 4">
    <name type="scientific">Miscanthus lutarioriparius</name>
    <dbReference type="NCBI Taxonomy" id="422564"/>
    <lineage>
        <taxon>Eukaryota</taxon>
        <taxon>Viridiplantae</taxon>
        <taxon>Streptophyta</taxon>
        <taxon>Embryophyta</taxon>
        <taxon>Tracheophyta</taxon>
        <taxon>Spermatophyta</taxon>
        <taxon>Magnoliopsida</taxon>
        <taxon>Liliopsida</taxon>
        <taxon>Poales</taxon>
        <taxon>Poaceae</taxon>
        <taxon>PACMAD clade</taxon>
        <taxon>Panicoideae</taxon>
        <taxon>Andropogonodae</taxon>
        <taxon>Andropogoneae</taxon>
        <taxon>Saccharinae</taxon>
        <taxon>Miscanthus</taxon>
    </lineage>
</organism>
<evidence type="ECO:0008006" key="5">
    <source>
        <dbReference type="Google" id="ProtNLM"/>
    </source>
</evidence>
<keyword evidence="4" id="KW-1185">Reference proteome</keyword>
<dbReference type="OrthoDB" id="1862401at2759"/>
<dbReference type="Gene3D" id="3.30.559.10">
    <property type="entry name" value="Chloramphenicol acetyltransferase-like domain"/>
    <property type="match status" value="2"/>
</dbReference>
<dbReference type="GO" id="GO:0016747">
    <property type="term" value="F:acyltransferase activity, transferring groups other than amino-acyl groups"/>
    <property type="evidence" value="ECO:0007669"/>
    <property type="project" value="UniProtKB-ARBA"/>
</dbReference>
<dbReference type="InterPro" id="IPR051504">
    <property type="entry name" value="Plant_metabolite_acyltrans"/>
</dbReference>
<dbReference type="AlphaFoldDB" id="A0A811PSX3"/>
<dbReference type="PANTHER" id="PTHR31625">
    <property type="match status" value="1"/>
</dbReference>
<evidence type="ECO:0000313" key="4">
    <source>
        <dbReference type="Proteomes" id="UP000604825"/>
    </source>
</evidence>
<reference evidence="3" key="1">
    <citation type="submission" date="2020-10" db="EMBL/GenBank/DDBJ databases">
        <authorList>
            <person name="Han B."/>
            <person name="Lu T."/>
            <person name="Zhao Q."/>
            <person name="Huang X."/>
            <person name="Zhao Y."/>
        </authorList>
    </citation>
    <scope>NUCLEOTIDE SEQUENCE</scope>
</reference>
<dbReference type="SUPFAM" id="SSF52777">
    <property type="entry name" value="CoA-dependent acyltransferases"/>
    <property type="match status" value="2"/>
</dbReference>
<evidence type="ECO:0000256" key="1">
    <source>
        <dbReference type="ARBA" id="ARBA00022679"/>
    </source>
</evidence>
<keyword evidence="1" id="KW-0808">Transferase</keyword>
<name>A0A811PSX3_9POAL</name>